<keyword evidence="1" id="KW-1133">Transmembrane helix</keyword>
<evidence type="ECO:0000256" key="1">
    <source>
        <dbReference type="SAM" id="Phobius"/>
    </source>
</evidence>
<keyword evidence="1" id="KW-0472">Membrane</keyword>
<feature type="transmembrane region" description="Helical" evidence="1">
    <location>
        <begin position="36"/>
        <end position="56"/>
    </location>
</feature>
<protein>
    <submittedName>
        <fullName evidence="3">CcmD family protein</fullName>
    </submittedName>
</protein>
<evidence type="ECO:0000313" key="3">
    <source>
        <dbReference type="EMBL" id="QGA25172.1"/>
    </source>
</evidence>
<reference evidence="3 4" key="1">
    <citation type="submission" date="2019-10" db="EMBL/GenBank/DDBJ databases">
        <authorList>
            <person name="Dong K."/>
        </authorList>
    </citation>
    <scope>NUCLEOTIDE SEQUENCE [LARGE SCALE GENOMIC DNA]</scope>
    <source>
        <strain evidence="4">dk4302</strain>
    </source>
</reference>
<keyword evidence="4" id="KW-1185">Reference proteome</keyword>
<dbReference type="Proteomes" id="UP000326921">
    <property type="component" value="Chromosome"/>
</dbReference>
<sequence length="68" mass="7608">MKKIALMLIALLAVIPNIFAQNGIEMADTLRSEGKIYVVVAVMLVIFSAVAIYLFILDRKVKKLENDK</sequence>
<proteinExistence type="predicted"/>
<dbReference type="KEGG" id="sphe:GFH32_02065"/>
<feature type="chain" id="PRO_5024931332" evidence="2">
    <location>
        <begin position="21"/>
        <end position="68"/>
    </location>
</feature>
<keyword evidence="2" id="KW-0732">Signal</keyword>
<evidence type="ECO:0000313" key="4">
    <source>
        <dbReference type="Proteomes" id="UP000326921"/>
    </source>
</evidence>
<gene>
    <name evidence="3" type="ORF">GFH32_02065</name>
</gene>
<name>A0A5Q0QC72_9SPHI</name>
<keyword evidence="1" id="KW-0812">Transmembrane</keyword>
<dbReference type="EMBL" id="CP045652">
    <property type="protein sequence ID" value="QGA25172.1"/>
    <property type="molecule type" value="Genomic_DNA"/>
</dbReference>
<feature type="signal peptide" evidence="2">
    <location>
        <begin position="1"/>
        <end position="20"/>
    </location>
</feature>
<dbReference type="AlphaFoldDB" id="A0A5Q0QC72"/>
<evidence type="ECO:0000256" key="2">
    <source>
        <dbReference type="SAM" id="SignalP"/>
    </source>
</evidence>
<accession>A0A5Q0QC72</accession>
<dbReference type="RefSeq" id="WP_153509494.1">
    <property type="nucleotide sequence ID" value="NZ_CP045652.1"/>
</dbReference>
<organism evidence="3 4">
    <name type="scientific">Sphingobacterium zhuxiongii</name>
    <dbReference type="NCBI Taxonomy" id="2662364"/>
    <lineage>
        <taxon>Bacteria</taxon>
        <taxon>Pseudomonadati</taxon>
        <taxon>Bacteroidota</taxon>
        <taxon>Sphingobacteriia</taxon>
        <taxon>Sphingobacteriales</taxon>
        <taxon>Sphingobacteriaceae</taxon>
        <taxon>Sphingobacterium</taxon>
    </lineage>
</organism>
<dbReference type="Pfam" id="PF20077">
    <property type="entry name" value="CcmD_alt"/>
    <property type="match status" value="1"/>
</dbReference>